<dbReference type="RefSeq" id="XP_062697252.1">
    <property type="nucleotide sequence ID" value="XM_062833672.1"/>
</dbReference>
<evidence type="ECO:0000313" key="2">
    <source>
        <dbReference type="EMBL" id="KAK3499619.1"/>
    </source>
</evidence>
<protein>
    <submittedName>
        <fullName evidence="2">Uncharacterized protein</fullName>
    </submittedName>
</protein>
<feature type="region of interest" description="Disordered" evidence="1">
    <location>
        <begin position="6"/>
        <end position="46"/>
    </location>
</feature>
<name>A0AAJ0IFW1_9PEZI</name>
<dbReference type="GeneID" id="87871294"/>
<evidence type="ECO:0000256" key="1">
    <source>
        <dbReference type="SAM" id="MobiDB-lite"/>
    </source>
</evidence>
<dbReference type="EMBL" id="JAULSX010000001">
    <property type="protein sequence ID" value="KAK3499619.1"/>
    <property type="molecule type" value="Genomic_DNA"/>
</dbReference>
<dbReference type="AlphaFoldDB" id="A0AAJ0IFW1"/>
<gene>
    <name evidence="2" type="ORF">B0T23DRAFT_21758</name>
</gene>
<proteinExistence type="predicted"/>
<comment type="caution">
    <text evidence="2">The sequence shown here is derived from an EMBL/GenBank/DDBJ whole genome shotgun (WGS) entry which is preliminary data.</text>
</comment>
<dbReference type="Proteomes" id="UP001285908">
    <property type="component" value="Unassembled WGS sequence"/>
</dbReference>
<keyword evidence="3" id="KW-1185">Reference proteome</keyword>
<feature type="region of interest" description="Disordered" evidence="1">
    <location>
        <begin position="65"/>
        <end position="86"/>
    </location>
</feature>
<organism evidence="2 3">
    <name type="scientific">Neurospora hispaniola</name>
    <dbReference type="NCBI Taxonomy" id="588809"/>
    <lineage>
        <taxon>Eukaryota</taxon>
        <taxon>Fungi</taxon>
        <taxon>Dikarya</taxon>
        <taxon>Ascomycota</taxon>
        <taxon>Pezizomycotina</taxon>
        <taxon>Sordariomycetes</taxon>
        <taxon>Sordariomycetidae</taxon>
        <taxon>Sordariales</taxon>
        <taxon>Sordariaceae</taxon>
        <taxon>Neurospora</taxon>
    </lineage>
</organism>
<accession>A0AAJ0IFW1</accession>
<reference evidence="2 3" key="1">
    <citation type="journal article" date="2023" name="Mol. Phylogenet. Evol.">
        <title>Genome-scale phylogeny and comparative genomics of the fungal order Sordariales.</title>
        <authorList>
            <person name="Hensen N."/>
            <person name="Bonometti L."/>
            <person name="Westerberg I."/>
            <person name="Brannstrom I.O."/>
            <person name="Guillou S."/>
            <person name="Cros-Aarteil S."/>
            <person name="Calhoun S."/>
            <person name="Haridas S."/>
            <person name="Kuo A."/>
            <person name="Mondo S."/>
            <person name="Pangilinan J."/>
            <person name="Riley R."/>
            <person name="LaButti K."/>
            <person name="Andreopoulos B."/>
            <person name="Lipzen A."/>
            <person name="Chen C."/>
            <person name="Yan M."/>
            <person name="Daum C."/>
            <person name="Ng V."/>
            <person name="Clum A."/>
            <person name="Steindorff A."/>
            <person name="Ohm R.A."/>
            <person name="Martin F."/>
            <person name="Silar P."/>
            <person name="Natvig D.O."/>
            <person name="Lalanne C."/>
            <person name="Gautier V."/>
            <person name="Ament-Velasquez S.L."/>
            <person name="Kruys A."/>
            <person name="Hutchinson M.I."/>
            <person name="Powell A.J."/>
            <person name="Barry K."/>
            <person name="Miller A.N."/>
            <person name="Grigoriev I.V."/>
            <person name="Debuchy R."/>
            <person name="Gladieux P."/>
            <person name="Hiltunen Thoren M."/>
            <person name="Johannesson H."/>
        </authorList>
    </citation>
    <scope>NUCLEOTIDE SEQUENCE [LARGE SCALE GENOMIC DNA]</scope>
    <source>
        <strain evidence="2 3">FGSC 10403</strain>
    </source>
</reference>
<sequence>MAVWLLMTGGRGGAGGPEREGADWSSPTSSREKLGIGPEAPPDNPVMNFMMSETRIRKDGSQGFRVTCQGSQDSTRSATGIRGKSTETKEGIPMIISGGSRLTTSALFPRVLCSLGLSSRPPRSICGQ</sequence>
<evidence type="ECO:0000313" key="3">
    <source>
        <dbReference type="Proteomes" id="UP001285908"/>
    </source>
</evidence>
<feature type="compositionally biased region" description="Polar residues" evidence="1">
    <location>
        <begin position="68"/>
        <end position="78"/>
    </location>
</feature>